<evidence type="ECO:0000256" key="2">
    <source>
        <dbReference type="PROSITE-ProRule" id="PRU00708"/>
    </source>
</evidence>
<gene>
    <name evidence="4" type="primary">PCMP-H24_11</name>
    <name evidence="4" type="ORF">CK203_103140</name>
</gene>
<dbReference type="InterPro" id="IPR002885">
    <property type="entry name" value="PPR_rpt"/>
</dbReference>
<dbReference type="Pfam" id="PF01535">
    <property type="entry name" value="PPR"/>
    <property type="match status" value="2"/>
</dbReference>
<feature type="compositionally biased region" description="Basic and acidic residues" evidence="3">
    <location>
        <begin position="25"/>
        <end position="37"/>
    </location>
</feature>
<organism evidence="4 5">
    <name type="scientific">Vitis vinifera</name>
    <name type="common">Grape</name>
    <dbReference type="NCBI Taxonomy" id="29760"/>
    <lineage>
        <taxon>Eukaryota</taxon>
        <taxon>Viridiplantae</taxon>
        <taxon>Streptophyta</taxon>
        <taxon>Embryophyta</taxon>
        <taxon>Tracheophyta</taxon>
        <taxon>Spermatophyta</taxon>
        <taxon>Magnoliopsida</taxon>
        <taxon>eudicotyledons</taxon>
        <taxon>Gunneridae</taxon>
        <taxon>Pentapetalae</taxon>
        <taxon>rosids</taxon>
        <taxon>Vitales</taxon>
        <taxon>Vitaceae</taxon>
        <taxon>Viteae</taxon>
        <taxon>Vitis</taxon>
    </lineage>
</organism>
<dbReference type="AlphaFoldDB" id="A0A438F039"/>
<feature type="repeat" description="PPR" evidence="2">
    <location>
        <begin position="90"/>
        <end position="124"/>
    </location>
</feature>
<dbReference type="EMBL" id="QGNW01001148">
    <property type="protein sequence ID" value="RVW53371.1"/>
    <property type="molecule type" value="Genomic_DNA"/>
</dbReference>
<proteinExistence type="predicted"/>
<dbReference type="NCBIfam" id="TIGR00756">
    <property type="entry name" value="PPR"/>
    <property type="match status" value="2"/>
</dbReference>
<dbReference type="PROSITE" id="PS51375">
    <property type="entry name" value="PPR"/>
    <property type="match status" value="2"/>
</dbReference>
<feature type="region of interest" description="Disordered" evidence="3">
    <location>
        <begin position="19"/>
        <end position="57"/>
    </location>
</feature>
<feature type="repeat" description="PPR" evidence="2">
    <location>
        <begin position="59"/>
        <end position="89"/>
    </location>
</feature>
<dbReference type="PANTHER" id="PTHR47928:SF146">
    <property type="entry name" value="DYW DOMAIN-CONTAINING PROTEIN"/>
    <property type="match status" value="1"/>
</dbReference>
<accession>A0A438F039</accession>
<name>A0A438F039_VITVI</name>
<comment type="caution">
    <text evidence="4">The sequence shown here is derived from an EMBL/GenBank/DDBJ whole genome shotgun (WGS) entry which is preliminary data.</text>
</comment>
<dbReference type="PANTHER" id="PTHR47928">
    <property type="entry name" value="REPEAT-CONTAINING PROTEIN, PUTATIVE-RELATED"/>
    <property type="match status" value="1"/>
</dbReference>
<evidence type="ECO:0000313" key="4">
    <source>
        <dbReference type="EMBL" id="RVW53371.1"/>
    </source>
</evidence>
<evidence type="ECO:0000256" key="1">
    <source>
        <dbReference type="ARBA" id="ARBA00022737"/>
    </source>
</evidence>
<evidence type="ECO:0000256" key="3">
    <source>
        <dbReference type="SAM" id="MobiDB-lite"/>
    </source>
</evidence>
<protein>
    <submittedName>
        <fullName evidence="4">Pentatricopeptide repeat-containing protein</fullName>
    </submittedName>
</protein>
<dbReference type="Gene3D" id="1.25.40.10">
    <property type="entry name" value="Tetratricopeptide repeat domain"/>
    <property type="match status" value="1"/>
</dbReference>
<sequence length="134" mass="15205">MIRFSLIIDSFSTPLISPSHKLRHQHEEKKNELKTEQEGDILDYGPASFQGNELSPESDEVSWNTMITGYAQNGELSEAQRLFEESPVQDVFTWTAMVSGYVQNSMLDEARRVFDGMPEKNSVSWNAIIAGYVQ</sequence>
<keyword evidence="1" id="KW-0677">Repeat</keyword>
<evidence type="ECO:0000313" key="5">
    <source>
        <dbReference type="Proteomes" id="UP000288805"/>
    </source>
</evidence>
<reference evidence="4 5" key="1">
    <citation type="journal article" date="2018" name="PLoS Genet.">
        <title>Population sequencing reveals clonal diversity and ancestral inbreeding in the grapevine cultivar Chardonnay.</title>
        <authorList>
            <person name="Roach M.J."/>
            <person name="Johnson D.L."/>
            <person name="Bohlmann J."/>
            <person name="van Vuuren H.J."/>
            <person name="Jones S.J."/>
            <person name="Pretorius I.S."/>
            <person name="Schmidt S.A."/>
            <person name="Borneman A.R."/>
        </authorList>
    </citation>
    <scope>NUCLEOTIDE SEQUENCE [LARGE SCALE GENOMIC DNA]</scope>
    <source>
        <strain evidence="5">cv. Chardonnay</strain>
        <tissue evidence="4">Leaf</tissue>
    </source>
</reference>
<dbReference type="InterPro" id="IPR050421">
    <property type="entry name" value="PPR"/>
</dbReference>
<dbReference type="InterPro" id="IPR011990">
    <property type="entry name" value="TPR-like_helical_dom_sf"/>
</dbReference>
<dbReference type="Proteomes" id="UP000288805">
    <property type="component" value="Unassembled WGS sequence"/>
</dbReference>